<dbReference type="InterPro" id="IPR015943">
    <property type="entry name" value="WD40/YVTN_repeat-like_dom_sf"/>
</dbReference>
<dbReference type="AlphaFoldDB" id="A0A3Q0JIC5"/>
<sequence>MVFSGSWIAIGQASGVLTLLDLRTGTSLASWKGHEGEILQLVTADDGTLISSSLDQTISAWHTNDGSLKCNIQGPTEPVHCLSVYKDQIISSTTANRLGSHSLTDLSFSCTKLRSDSFKGIVTTMTLVPLNKLLLLGADSGNISLFC</sequence>
<evidence type="ECO:0000313" key="3">
    <source>
        <dbReference type="RefSeq" id="XP_026688171.1"/>
    </source>
</evidence>
<dbReference type="GO" id="GO:0005739">
    <property type="term" value="C:mitochondrion"/>
    <property type="evidence" value="ECO:0007669"/>
    <property type="project" value="TreeGrafter"/>
</dbReference>
<dbReference type="InterPro" id="IPR001680">
    <property type="entry name" value="WD40_rpt"/>
</dbReference>
<dbReference type="KEGG" id="dci:113472572"/>
<keyword evidence="2" id="KW-1185">Reference proteome</keyword>
<organism evidence="2 3">
    <name type="scientific">Diaphorina citri</name>
    <name type="common">Asian citrus psyllid</name>
    <dbReference type="NCBI Taxonomy" id="121845"/>
    <lineage>
        <taxon>Eukaryota</taxon>
        <taxon>Metazoa</taxon>
        <taxon>Ecdysozoa</taxon>
        <taxon>Arthropoda</taxon>
        <taxon>Hexapoda</taxon>
        <taxon>Insecta</taxon>
        <taxon>Pterygota</taxon>
        <taxon>Neoptera</taxon>
        <taxon>Paraneoptera</taxon>
        <taxon>Hemiptera</taxon>
        <taxon>Sternorrhyncha</taxon>
        <taxon>Psylloidea</taxon>
        <taxon>Psyllidae</taxon>
        <taxon>Diaphorininae</taxon>
        <taxon>Diaphorina</taxon>
    </lineage>
</organism>
<dbReference type="Proteomes" id="UP000079169">
    <property type="component" value="Unplaced"/>
</dbReference>
<dbReference type="SUPFAM" id="SSF50978">
    <property type="entry name" value="WD40 repeat-like"/>
    <property type="match status" value="1"/>
</dbReference>
<protein>
    <submittedName>
        <fullName evidence="3">WD repeat-containing protein 81-like</fullName>
    </submittedName>
</protein>
<dbReference type="GeneID" id="113472572"/>
<dbReference type="Gene3D" id="2.130.10.10">
    <property type="entry name" value="YVTN repeat-like/Quinoprotein amine dehydrogenase"/>
    <property type="match status" value="1"/>
</dbReference>
<accession>A0A3Q0JIC5</accession>
<feature type="chain" id="PRO_5018166537" evidence="1">
    <location>
        <begin position="16"/>
        <end position="147"/>
    </location>
</feature>
<evidence type="ECO:0000256" key="1">
    <source>
        <dbReference type="SAM" id="SignalP"/>
    </source>
</evidence>
<dbReference type="GO" id="GO:0035973">
    <property type="term" value="P:aggrephagy"/>
    <property type="evidence" value="ECO:0007669"/>
    <property type="project" value="TreeGrafter"/>
</dbReference>
<evidence type="ECO:0000313" key="2">
    <source>
        <dbReference type="Proteomes" id="UP000079169"/>
    </source>
</evidence>
<dbReference type="RefSeq" id="XP_026688171.1">
    <property type="nucleotide sequence ID" value="XM_026832370.1"/>
</dbReference>
<dbReference type="GO" id="GO:0035014">
    <property type="term" value="F:phosphatidylinositol 3-kinase regulator activity"/>
    <property type="evidence" value="ECO:0007669"/>
    <property type="project" value="TreeGrafter"/>
</dbReference>
<gene>
    <name evidence="3" type="primary">LOC113472572</name>
</gene>
<feature type="signal peptide" evidence="1">
    <location>
        <begin position="1"/>
        <end position="15"/>
    </location>
</feature>
<reference evidence="3" key="1">
    <citation type="submission" date="2025-08" db="UniProtKB">
        <authorList>
            <consortium name="RefSeq"/>
        </authorList>
    </citation>
    <scope>IDENTIFICATION</scope>
</reference>
<keyword evidence="1" id="KW-0732">Signal</keyword>
<dbReference type="STRING" id="121845.A0A3Q0JIC5"/>
<dbReference type="SMART" id="SM00320">
    <property type="entry name" value="WD40"/>
    <property type="match status" value="3"/>
</dbReference>
<dbReference type="InterPro" id="IPR036322">
    <property type="entry name" value="WD40_repeat_dom_sf"/>
</dbReference>
<dbReference type="InterPro" id="IPR052651">
    <property type="entry name" value="WDR81"/>
</dbReference>
<dbReference type="PANTHER" id="PTHR44662">
    <property type="entry name" value="WD REPEAT-CONTAINING PROTEIN 81"/>
    <property type="match status" value="1"/>
</dbReference>
<dbReference type="PaxDb" id="121845-A0A3Q0JIC5"/>
<proteinExistence type="predicted"/>
<name>A0A3Q0JIC5_DIACI</name>
<dbReference type="PANTHER" id="PTHR44662:SF1">
    <property type="entry name" value="WD REPEAT-CONTAINING PROTEIN 81"/>
    <property type="match status" value="1"/>
</dbReference>